<reference evidence="4 5" key="1">
    <citation type="journal article" date="2019" name="Int. J. Syst. Evol. Microbiol.">
        <title>The Global Catalogue of Microorganisms (GCM) 10K type strain sequencing project: providing services to taxonomists for standard genome sequencing and annotation.</title>
        <authorList>
            <consortium name="The Broad Institute Genomics Platform"/>
            <consortium name="The Broad Institute Genome Sequencing Center for Infectious Disease"/>
            <person name="Wu L."/>
            <person name="Ma J."/>
        </authorList>
    </citation>
    <scope>NUCLEOTIDE SEQUENCE [LARGE SCALE GENOMIC DNA]</scope>
    <source>
        <strain evidence="4 5">CGMCC 1.10390</strain>
    </source>
</reference>
<dbReference type="GO" id="GO:0016787">
    <property type="term" value="F:hydrolase activity"/>
    <property type="evidence" value="ECO:0007669"/>
    <property type="project" value="UniProtKB-KW"/>
</dbReference>
<dbReference type="Gene3D" id="3.40.50.300">
    <property type="entry name" value="P-loop containing nucleotide triphosphate hydrolases"/>
    <property type="match status" value="2"/>
</dbReference>
<protein>
    <submittedName>
        <fullName evidence="4">DEAD/DEAH box helicase</fullName>
        <ecNumber evidence="4">3.6.4.-</ecNumber>
    </submittedName>
</protein>
<dbReference type="AlphaFoldDB" id="A0ABD6DP70"/>
<dbReference type="InterPro" id="IPR006935">
    <property type="entry name" value="Helicase/UvrB_N"/>
</dbReference>
<dbReference type="PROSITE" id="PS51192">
    <property type="entry name" value="HELICASE_ATP_BIND_1"/>
    <property type="match status" value="1"/>
</dbReference>
<dbReference type="InterPro" id="IPR014001">
    <property type="entry name" value="Helicase_ATP-bd"/>
</dbReference>
<dbReference type="InterPro" id="IPR050742">
    <property type="entry name" value="Helicase_Restrict-Modif_Enz"/>
</dbReference>
<gene>
    <name evidence="4" type="ORF">ACFSBL_14495</name>
</gene>
<dbReference type="Proteomes" id="UP001597034">
    <property type="component" value="Unassembled WGS sequence"/>
</dbReference>
<comment type="caution">
    <text evidence="4">The sequence shown here is derived from an EMBL/GenBank/DDBJ whole genome shotgun (WGS) entry which is preliminary data.</text>
</comment>
<evidence type="ECO:0000259" key="3">
    <source>
        <dbReference type="PROSITE" id="PS51194"/>
    </source>
</evidence>
<feature type="domain" description="Helicase ATP-binding" evidence="2">
    <location>
        <begin position="205"/>
        <end position="370"/>
    </location>
</feature>
<feature type="region of interest" description="Disordered" evidence="1">
    <location>
        <begin position="713"/>
        <end position="751"/>
    </location>
</feature>
<dbReference type="SMART" id="SM00487">
    <property type="entry name" value="DEXDc"/>
    <property type="match status" value="1"/>
</dbReference>
<keyword evidence="4" id="KW-0067">ATP-binding</keyword>
<evidence type="ECO:0000256" key="1">
    <source>
        <dbReference type="SAM" id="MobiDB-lite"/>
    </source>
</evidence>
<dbReference type="EC" id="3.6.4.-" evidence="4"/>
<dbReference type="EMBL" id="JBHUDO010000003">
    <property type="protein sequence ID" value="MFD1646898.1"/>
    <property type="molecule type" value="Genomic_DNA"/>
</dbReference>
<dbReference type="Pfam" id="PF04851">
    <property type="entry name" value="ResIII"/>
    <property type="match status" value="1"/>
</dbReference>
<dbReference type="Pfam" id="PF00271">
    <property type="entry name" value="Helicase_C"/>
    <property type="match status" value="1"/>
</dbReference>
<dbReference type="SMART" id="SM00490">
    <property type="entry name" value="HELICc"/>
    <property type="match status" value="1"/>
</dbReference>
<keyword evidence="4" id="KW-0378">Hydrolase</keyword>
<dbReference type="PANTHER" id="PTHR47396:SF1">
    <property type="entry name" value="ATP-DEPENDENT HELICASE IRC3-RELATED"/>
    <property type="match status" value="1"/>
</dbReference>
<evidence type="ECO:0000313" key="4">
    <source>
        <dbReference type="EMBL" id="MFD1646898.1"/>
    </source>
</evidence>
<dbReference type="RefSeq" id="WP_256401031.1">
    <property type="nucleotide sequence ID" value="NZ_JANHJR010000003.1"/>
</dbReference>
<evidence type="ECO:0000259" key="2">
    <source>
        <dbReference type="PROSITE" id="PS51192"/>
    </source>
</evidence>
<feature type="domain" description="Helicase C-terminal" evidence="3">
    <location>
        <begin position="486"/>
        <end position="651"/>
    </location>
</feature>
<keyword evidence="4" id="KW-0547">Nucleotide-binding</keyword>
<sequence length="828" mass="91423">MTNINDIADDRAYNRDSPEEALRNKFLESRPVSAWPSYLDETAIDIQSNIGIGDTELDRYNFPEEVGPLYEEGMLATVGDHSDLPATLKSGISSRELGQLVFLLNQLNYKIEHDETGLEDVQRAITAVLEKQLTSAHSQINPHLGGELTSTADILVQLFSDPTIAEQAAEIVEEFENAYNTGLLAKLDEPQMMTPLWEHQRDALENWVDSGGRGYANMATATGKTVLGLAAIATRYGSLHPLDDDLDTASVQHGGPRAKVLVVAHNDLILEQWRREFDRHLNIPRDRTQGSDDITLEWGIVHFRTAQALINREHIAYDLVILDEAHHYANGSGWGQLLDSFESEVLALSGSVDEGEAVDSKLRERLEDTIGPEIKRFTVRDAQANGVIPMFDWEVQYVPAGNDSDDFVEVTQQANERFRAFRERLTSGTLVTTSDQRLRTHNDICRFSHTTEGKELKQTDDEFKDLVTTLFSRRTQRWNQFPRLGTVCDTVARYAGHQVVVLTNNNAQIEELARLLKVREDVTIPVYTIFGSDSSTVQRDTVDEFDDPETPGVLIGTGDLIGEGVDMQHADVGINMSTGNVNKQLIQRIGRILRNPDGEKDATFVNLVAVPTASEAQAPADDGQALLEAAQEFLSLGAKFDNHPRFTASADEVWTALSRLLTAGADRIKTLADDGVYDWPDQDIQREQLDTLLTSVDPNNSSEEILQAWSVTQSAPGKPAEPDDPASTNTESPGADQENETEANDGPEAPQQLSLTLESQEDGEFKIGVTNQDGDAVSDAFVSAVGDDVIYRRTSTAGKFWIPTTVMPCTVAVRHPTEGVRVLKLSSS</sequence>
<accession>A0ABD6DP70</accession>
<dbReference type="PROSITE" id="PS51194">
    <property type="entry name" value="HELICASE_CTER"/>
    <property type="match status" value="1"/>
</dbReference>
<dbReference type="GO" id="GO:0004386">
    <property type="term" value="F:helicase activity"/>
    <property type="evidence" value="ECO:0007669"/>
    <property type="project" value="UniProtKB-KW"/>
</dbReference>
<evidence type="ECO:0000313" key="5">
    <source>
        <dbReference type="Proteomes" id="UP001597034"/>
    </source>
</evidence>
<keyword evidence="5" id="KW-1185">Reference proteome</keyword>
<dbReference type="InterPro" id="IPR027417">
    <property type="entry name" value="P-loop_NTPase"/>
</dbReference>
<organism evidence="4 5">
    <name type="scientific">Haloarchaeobius litoreus</name>
    <dbReference type="NCBI Taxonomy" id="755306"/>
    <lineage>
        <taxon>Archaea</taxon>
        <taxon>Methanobacteriati</taxon>
        <taxon>Methanobacteriota</taxon>
        <taxon>Stenosarchaea group</taxon>
        <taxon>Halobacteria</taxon>
        <taxon>Halobacteriales</taxon>
        <taxon>Halorubellaceae</taxon>
        <taxon>Haloarchaeobius</taxon>
    </lineage>
</organism>
<dbReference type="PANTHER" id="PTHR47396">
    <property type="entry name" value="TYPE I RESTRICTION ENZYME ECOKI R PROTEIN"/>
    <property type="match status" value="1"/>
</dbReference>
<dbReference type="SUPFAM" id="SSF52540">
    <property type="entry name" value="P-loop containing nucleoside triphosphate hydrolases"/>
    <property type="match status" value="1"/>
</dbReference>
<keyword evidence="4" id="KW-0347">Helicase</keyword>
<proteinExistence type="predicted"/>
<name>A0ABD6DP70_9EURY</name>
<dbReference type="InterPro" id="IPR001650">
    <property type="entry name" value="Helicase_C-like"/>
</dbReference>
<dbReference type="GO" id="GO:0140097">
    <property type="term" value="F:catalytic activity, acting on DNA"/>
    <property type="evidence" value="ECO:0007669"/>
    <property type="project" value="UniProtKB-ARBA"/>
</dbReference>